<dbReference type="InterPro" id="IPR025476">
    <property type="entry name" value="Helitron_helicase-like"/>
</dbReference>
<comment type="caution">
    <text evidence="2">The sequence shown here is derived from an EMBL/GenBank/DDBJ whole genome shotgun (WGS) entry which is preliminary data.</text>
</comment>
<reference evidence="2 3" key="1">
    <citation type="journal article" date="2019" name="Sci. Rep.">
        <title>Orb-weaving spider Araneus ventricosus genome elucidates the spidroin gene catalogue.</title>
        <authorList>
            <person name="Kono N."/>
            <person name="Nakamura H."/>
            <person name="Ohtoshi R."/>
            <person name="Moran D.A.P."/>
            <person name="Shinohara A."/>
            <person name="Yoshida Y."/>
            <person name="Fujiwara M."/>
            <person name="Mori M."/>
            <person name="Tomita M."/>
            <person name="Arakawa K."/>
        </authorList>
    </citation>
    <scope>NUCLEOTIDE SEQUENCE [LARGE SCALE GENOMIC DNA]</scope>
</reference>
<protein>
    <recommendedName>
        <fullName evidence="1">Helitron helicase-like domain-containing protein</fullName>
    </recommendedName>
</protein>
<evidence type="ECO:0000259" key="1">
    <source>
        <dbReference type="Pfam" id="PF14214"/>
    </source>
</evidence>
<dbReference type="OrthoDB" id="6424789at2759"/>
<name>A0A4Y2QF41_ARAVE</name>
<sequence>MNDGNVADIGQLIILPSSITGDPRYMHERTQDAMTYVENYGRPDLFVTFTCNLNRTEIQKELFVGQKPQGRHDLMTRVFHQKHKTLMNPIAKIKES</sequence>
<dbReference type="AlphaFoldDB" id="A0A4Y2QF41"/>
<keyword evidence="3" id="KW-1185">Reference proteome</keyword>
<gene>
    <name evidence="2" type="ORF">AVEN_62137_1</name>
</gene>
<accession>A0A4Y2QF41</accession>
<organism evidence="2 3">
    <name type="scientific">Araneus ventricosus</name>
    <name type="common">Orbweaver spider</name>
    <name type="synonym">Epeira ventricosa</name>
    <dbReference type="NCBI Taxonomy" id="182803"/>
    <lineage>
        <taxon>Eukaryota</taxon>
        <taxon>Metazoa</taxon>
        <taxon>Ecdysozoa</taxon>
        <taxon>Arthropoda</taxon>
        <taxon>Chelicerata</taxon>
        <taxon>Arachnida</taxon>
        <taxon>Araneae</taxon>
        <taxon>Araneomorphae</taxon>
        <taxon>Entelegynae</taxon>
        <taxon>Araneoidea</taxon>
        <taxon>Araneidae</taxon>
        <taxon>Araneus</taxon>
    </lineage>
</organism>
<proteinExistence type="predicted"/>
<evidence type="ECO:0000313" key="3">
    <source>
        <dbReference type="Proteomes" id="UP000499080"/>
    </source>
</evidence>
<evidence type="ECO:0000313" key="2">
    <source>
        <dbReference type="EMBL" id="GBN61620.1"/>
    </source>
</evidence>
<dbReference type="EMBL" id="BGPR01013661">
    <property type="protein sequence ID" value="GBN61620.1"/>
    <property type="molecule type" value="Genomic_DNA"/>
</dbReference>
<feature type="domain" description="Helitron helicase-like" evidence="1">
    <location>
        <begin position="5"/>
        <end position="91"/>
    </location>
</feature>
<dbReference type="Pfam" id="PF14214">
    <property type="entry name" value="Helitron_like_N"/>
    <property type="match status" value="1"/>
</dbReference>
<dbReference type="Proteomes" id="UP000499080">
    <property type="component" value="Unassembled WGS sequence"/>
</dbReference>